<dbReference type="Pfam" id="PF00595">
    <property type="entry name" value="PDZ"/>
    <property type="match status" value="1"/>
</dbReference>
<feature type="region of interest" description="Disordered" evidence="3">
    <location>
        <begin position="117"/>
        <end position="137"/>
    </location>
</feature>
<dbReference type="Pfam" id="PF03097">
    <property type="entry name" value="BRO1"/>
    <property type="match status" value="1"/>
</dbReference>
<feature type="repeat" description="ANK" evidence="1">
    <location>
        <begin position="382"/>
        <end position="414"/>
    </location>
</feature>
<dbReference type="PROSITE" id="PS50297">
    <property type="entry name" value="ANK_REP_REGION"/>
    <property type="match status" value="3"/>
</dbReference>
<feature type="repeat" description="ANK" evidence="1">
    <location>
        <begin position="732"/>
        <end position="764"/>
    </location>
</feature>
<evidence type="ECO:0008006" key="8">
    <source>
        <dbReference type="Google" id="ProtNLM"/>
    </source>
</evidence>
<protein>
    <recommendedName>
        <fullName evidence="8">Rhophilin-2</fullName>
    </recommendedName>
</protein>
<dbReference type="CDD" id="cd06712">
    <property type="entry name" value="PDZ_rhophilin-like"/>
    <property type="match status" value="1"/>
</dbReference>
<dbReference type="InterPro" id="IPR036274">
    <property type="entry name" value="HR1_rpt_sf"/>
</dbReference>
<keyword evidence="7" id="KW-1185">Reference proteome</keyword>
<dbReference type="InterPro" id="IPR036034">
    <property type="entry name" value="PDZ_sf"/>
</dbReference>
<feature type="coiled-coil region" evidence="2">
    <location>
        <begin position="1377"/>
        <end position="1404"/>
    </location>
</feature>
<keyword evidence="2" id="KW-0175">Coiled coil</keyword>
<dbReference type="OrthoDB" id="64867at2759"/>
<feature type="compositionally biased region" description="Acidic residues" evidence="3">
    <location>
        <begin position="911"/>
        <end position="939"/>
    </location>
</feature>
<feature type="repeat" description="ANK" evidence="1">
    <location>
        <begin position="811"/>
        <end position="843"/>
    </location>
</feature>
<dbReference type="SUPFAM" id="SSF48403">
    <property type="entry name" value="Ankyrin repeat"/>
    <property type="match status" value="2"/>
</dbReference>
<dbReference type="InterPro" id="IPR004328">
    <property type="entry name" value="BRO1_dom"/>
</dbReference>
<dbReference type="PROSITE" id="PS50088">
    <property type="entry name" value="ANK_REPEAT"/>
    <property type="match status" value="4"/>
</dbReference>
<gene>
    <name evidence="6" type="ORF">TBRA_LOCUS15260</name>
</gene>
<evidence type="ECO:0000256" key="2">
    <source>
        <dbReference type="SAM" id="Coils"/>
    </source>
</evidence>
<evidence type="ECO:0000259" key="4">
    <source>
        <dbReference type="PROSITE" id="PS50106"/>
    </source>
</evidence>
<dbReference type="InterPro" id="IPR002110">
    <property type="entry name" value="Ankyrin_rpt"/>
</dbReference>
<keyword evidence="1" id="KW-0040">ANK repeat</keyword>
<dbReference type="InterPro" id="IPR001478">
    <property type="entry name" value="PDZ"/>
</dbReference>
<feature type="region of interest" description="Disordered" evidence="3">
    <location>
        <begin position="1901"/>
        <end position="1981"/>
    </location>
</feature>
<feature type="compositionally biased region" description="Gly residues" evidence="3">
    <location>
        <begin position="1954"/>
        <end position="1966"/>
    </location>
</feature>
<dbReference type="SUPFAM" id="SSF50156">
    <property type="entry name" value="PDZ domain-like"/>
    <property type="match status" value="1"/>
</dbReference>
<dbReference type="Proteomes" id="UP000479190">
    <property type="component" value="Unassembled WGS sequence"/>
</dbReference>
<dbReference type="PANTHER" id="PTHR23031">
    <property type="entry name" value="RHOPHILIN"/>
    <property type="match status" value="1"/>
</dbReference>
<sequence>ARLHLRSQYDDEFRVERFICSARAEKNNICSDSWLTSSREQRVVQCIWVLFLIYTCGQRYEFHMRESLGKGARGQTRTLHRTMDMSDDDDDLYQSSNENIYECDCFFGGGDNAGDKINHDDLGSEDEADRDSPSSERLKDMREKVDWKTYEERRKFFRRLVRLIDDWKGPGLSNLREIFCAEEIECLLLDHVYDSDGRLYVEGRDLFIDLLIDTCYKDEPEVDSEGKTLLRRTTPIHRAATCSNRNREVVIRRLFEIYDRFDVNYIDEESGLTHFHVACKFGCDEAVKKFLEFGQDPDCPEPRTGQPPLHLALKKAQTDVVAVLLRAGADPNLANDEGRTPLHMISNRDELYDTDNDCLMETFFKVNDELKRPVRIDARDNEGRTPLQWAVAKIEPRMVEILLARVADLSSFRFPDGSYFGGVNPPRDWEPNHRFRGDLKSASGALMIVESLENKGYVFDPTEALTIMGFFFENRLLDTTDDDDEDDWYDDENFLEDAGQIIIGDMLLDDLVRSPPEEVAKKVKFEDYFEYARVMPDELAGHVCETMSRGFFRRWALDAFRETIRSRHWLSEECCKTIVAHLKNKDLYNVCLAVTGARYLTSWTCFAPREIDWLLSRDATSLDYGRGKKFIEFAVRCGYKDKLDLDDATGKPRTARRTTPVHLAAEHGKHDLCVDGVLRELFEIYDRFDVNYLAEELGTTHFHLACRYDIHEVVKKFLELGQVDPDSLEPRTGKSPIYLALKRNGEDVLAALLRHGADPNLAPRSDGRTPLHWICTRFELYDCDDYRLMAIFFRVCDELRREVLVDARDSEGRTPLQWAVARIQPRMVRLILSHGADLAKFSFPDDGYFGRGLRPPVDWEETNYELHNDVKVASGAMMCVEKLVEAGYELGQGDAMTIMRFFVRNGYTEIPAEDDDEAEDDEEEDDDDFDDDDDDDHDDHDDPKKYWYDDEEFSDVSCDISIGKLSLDELIRKPAEEVAEVVEFDDYHSFGCHPNDDQCRMLPESHTHILAAHLCEKMSRGFFRRWSLDPFHVELMSFRLPKECCEMIIRHLTNRDLYNVCLALRDESQLGYLMLRTFFKIKCVHAYSCASPTCANVHTDTRCGVQRRTYKHYIPLIDLRKFQFVERSSAILHTIYNDFTACSAFSTSLCARNNDVYIYIALWRSSNARRSLSRTLLRGSLSFTYYKPRAEIERLLLLDSALYFLSPSRSCCIFRAGRCTTARGKGRAGRCAAAAAKTACSSMPVSWRDASLPLGHYFVHNIYRYKGIRHLAVKVESDGIVLLLLQRRRRRLASLRSSRRLARLSTPVERQQWTAATPRGDVSGARIRESPLAGASCRTRGASSIRRSTRSCDCEPAPNLFKATTNRKLKETVALELSFVNSNLQLLKEQLAELNSSVEVYQNENSDDVAMPLIPLGLKETKDIDFRDPFKDFILEHYSEDGENYEEAIAEFMETRMAMRTPTRDVAGIGLLMRYYNQLYFIERRFFPPERSLGIYFEWYDSLTGVPSCQRTVAFEKASVLFNAGALYTQVAAKQDRKSPKGLDQAVDSFLRSAGTFRYIQENFTNAPSMDLGPDMLDMLVQLMLAQARECLFEKLELQSRDARDAEVSLDLAQEAAQVSAVYADVHAMISREPVRDYVPESWIALALVKREHYLALAHRHCAAALLDHPVSEFRAETRAALERIQANDSKTQIDYTVPRTENDRQLLGRSHVREALVLHEESQRLQRMCRELKGKQSLTRALRAAQDATLEIYGRSGDEDDLRELLDSPSIVATSKFQLSLTHPDFGQHNVDDLFKSLGPVAIFSAKRHWTAPRLIQLQRGPGGEGFGFSVRGDSPVIIAAVDHNSLADLGGMKEGDFIVNIADKDVKWAAHEQVVRLIKQCGDSISLKLVTPMDRNYLKKPAKTSSSHNHRDKGSVSASSSSGVSSGQPSPAGSVTTAHVAKRLPWNPFKKSGGGSDRGGGAGSGRDSRDLTFDNVILR</sequence>
<name>A0A6H5J2T3_9HYME</name>
<dbReference type="InterPro" id="IPR036770">
    <property type="entry name" value="Ankyrin_rpt-contain_sf"/>
</dbReference>
<reference evidence="6 7" key="1">
    <citation type="submission" date="2020-02" db="EMBL/GenBank/DDBJ databases">
        <authorList>
            <person name="Ferguson B K."/>
        </authorList>
    </citation>
    <scope>NUCLEOTIDE SEQUENCE [LARGE SCALE GENOMIC DNA]</scope>
</reference>
<feature type="non-terminal residue" evidence="6">
    <location>
        <position position="1"/>
    </location>
</feature>
<proteinExistence type="predicted"/>
<feature type="repeat" description="ANK" evidence="1">
    <location>
        <begin position="304"/>
        <end position="336"/>
    </location>
</feature>
<dbReference type="Gene3D" id="2.30.42.10">
    <property type="match status" value="1"/>
</dbReference>
<dbReference type="PROSITE" id="PS50106">
    <property type="entry name" value="PDZ"/>
    <property type="match status" value="1"/>
</dbReference>
<dbReference type="InterPro" id="IPR047138">
    <property type="entry name" value="RHPN1_2"/>
</dbReference>
<feature type="domain" description="PDZ" evidence="4">
    <location>
        <begin position="1816"/>
        <end position="1895"/>
    </location>
</feature>
<dbReference type="Pfam" id="PF12796">
    <property type="entry name" value="Ank_2"/>
    <property type="match status" value="2"/>
</dbReference>
<dbReference type="PROSITE" id="PS51180">
    <property type="entry name" value="BRO1"/>
    <property type="match status" value="1"/>
</dbReference>
<feature type="compositionally biased region" description="Low complexity" evidence="3">
    <location>
        <begin position="1917"/>
        <end position="1936"/>
    </location>
</feature>
<dbReference type="InterPro" id="IPR038499">
    <property type="entry name" value="BRO1_sf"/>
</dbReference>
<evidence type="ECO:0000259" key="5">
    <source>
        <dbReference type="PROSITE" id="PS51180"/>
    </source>
</evidence>
<organism evidence="6 7">
    <name type="scientific">Trichogramma brassicae</name>
    <dbReference type="NCBI Taxonomy" id="86971"/>
    <lineage>
        <taxon>Eukaryota</taxon>
        <taxon>Metazoa</taxon>
        <taxon>Ecdysozoa</taxon>
        <taxon>Arthropoda</taxon>
        <taxon>Hexapoda</taxon>
        <taxon>Insecta</taxon>
        <taxon>Pterygota</taxon>
        <taxon>Neoptera</taxon>
        <taxon>Endopterygota</taxon>
        <taxon>Hymenoptera</taxon>
        <taxon>Apocrita</taxon>
        <taxon>Proctotrupomorpha</taxon>
        <taxon>Chalcidoidea</taxon>
        <taxon>Trichogrammatidae</taxon>
        <taxon>Trichogramma</taxon>
    </lineage>
</organism>
<dbReference type="GO" id="GO:0051497">
    <property type="term" value="P:negative regulation of stress fiber assembly"/>
    <property type="evidence" value="ECO:0007669"/>
    <property type="project" value="TreeGrafter"/>
</dbReference>
<evidence type="ECO:0000313" key="6">
    <source>
        <dbReference type="EMBL" id="CAB0043672.1"/>
    </source>
</evidence>
<dbReference type="Gene3D" id="1.25.40.280">
    <property type="entry name" value="alix/aip1 like domains"/>
    <property type="match status" value="1"/>
</dbReference>
<dbReference type="PANTHER" id="PTHR23031:SF15">
    <property type="entry name" value="LD12055P"/>
    <property type="match status" value="1"/>
</dbReference>
<dbReference type="CDD" id="cd09244">
    <property type="entry name" value="BRO1_Rhophilin"/>
    <property type="match status" value="1"/>
</dbReference>
<dbReference type="SMART" id="SM01041">
    <property type="entry name" value="BRO1"/>
    <property type="match status" value="1"/>
</dbReference>
<feature type="region of interest" description="Disordered" evidence="3">
    <location>
        <begin position="910"/>
        <end position="946"/>
    </location>
</feature>
<accession>A0A6H5J2T3</accession>
<evidence type="ECO:0000256" key="1">
    <source>
        <dbReference type="PROSITE-ProRule" id="PRU00023"/>
    </source>
</evidence>
<dbReference type="Gene3D" id="1.25.40.20">
    <property type="entry name" value="Ankyrin repeat-containing domain"/>
    <property type="match status" value="3"/>
</dbReference>
<dbReference type="SMART" id="SM00228">
    <property type="entry name" value="PDZ"/>
    <property type="match status" value="1"/>
</dbReference>
<evidence type="ECO:0000313" key="7">
    <source>
        <dbReference type="Proteomes" id="UP000479190"/>
    </source>
</evidence>
<feature type="domain" description="BRO1" evidence="5">
    <location>
        <begin position="1412"/>
        <end position="1802"/>
    </location>
</feature>
<evidence type="ECO:0000256" key="3">
    <source>
        <dbReference type="SAM" id="MobiDB-lite"/>
    </source>
</evidence>
<dbReference type="EMBL" id="CADCXV010001338">
    <property type="protein sequence ID" value="CAB0043672.1"/>
    <property type="molecule type" value="Genomic_DNA"/>
</dbReference>
<dbReference type="Gene3D" id="1.10.287.160">
    <property type="entry name" value="HR1 repeat"/>
    <property type="match status" value="1"/>
</dbReference>
<dbReference type="SMART" id="SM00248">
    <property type="entry name" value="ANK"/>
    <property type="match status" value="9"/>
</dbReference>
<dbReference type="SUPFAM" id="SSF46585">
    <property type="entry name" value="HR1 repeat"/>
    <property type="match status" value="1"/>
</dbReference>